<dbReference type="AlphaFoldDB" id="A0A3P7RZE9"/>
<evidence type="ECO:0000313" key="6">
    <source>
        <dbReference type="Proteomes" id="UP000279029"/>
    </source>
</evidence>
<proteinExistence type="predicted"/>
<dbReference type="GO" id="GO:0030313">
    <property type="term" value="C:cell envelope"/>
    <property type="evidence" value="ECO:0007669"/>
    <property type="project" value="UniProtKB-SubCell"/>
</dbReference>
<keyword evidence="4" id="KW-0472">Membrane</keyword>
<organism evidence="5 6">
    <name type="scientific">Petrocella atlantisensis</name>
    <dbReference type="NCBI Taxonomy" id="2173034"/>
    <lineage>
        <taxon>Bacteria</taxon>
        <taxon>Bacillati</taxon>
        <taxon>Bacillota</taxon>
        <taxon>Clostridia</taxon>
        <taxon>Lachnospirales</taxon>
        <taxon>Vallitaleaceae</taxon>
        <taxon>Petrocella</taxon>
    </lineage>
</organism>
<dbReference type="EMBL" id="LR130778">
    <property type="protein sequence ID" value="VDN47912.1"/>
    <property type="molecule type" value="Genomic_DNA"/>
</dbReference>
<evidence type="ECO:0000313" key="5">
    <source>
        <dbReference type="EMBL" id="VDN47912.1"/>
    </source>
</evidence>
<dbReference type="InterPro" id="IPR050465">
    <property type="entry name" value="UPF0194_transport"/>
</dbReference>
<evidence type="ECO:0000256" key="2">
    <source>
        <dbReference type="ARBA" id="ARBA00023054"/>
    </source>
</evidence>
<protein>
    <recommendedName>
        <fullName evidence="7">RND efflux pump membrane fusion protein barrel-sandwich domain-containing protein</fullName>
    </recommendedName>
</protein>
<keyword evidence="6" id="KW-1185">Reference proteome</keyword>
<dbReference type="Proteomes" id="UP000279029">
    <property type="component" value="Chromosome"/>
</dbReference>
<gene>
    <name evidence="5" type="ORF">PATL70BA_2029</name>
</gene>
<reference evidence="5 6" key="1">
    <citation type="submission" date="2018-09" db="EMBL/GenBank/DDBJ databases">
        <authorList>
            <person name="Postec A."/>
        </authorList>
    </citation>
    <scope>NUCLEOTIDE SEQUENCE [LARGE SCALE GENOMIC DNA]</scope>
    <source>
        <strain evidence="5">70B-A</strain>
    </source>
</reference>
<dbReference type="Gene3D" id="2.40.420.20">
    <property type="match status" value="1"/>
</dbReference>
<dbReference type="PANTHER" id="PTHR32347">
    <property type="entry name" value="EFFLUX SYSTEM COMPONENT YKNX-RELATED"/>
    <property type="match status" value="1"/>
</dbReference>
<evidence type="ECO:0000256" key="3">
    <source>
        <dbReference type="SAM" id="Coils"/>
    </source>
</evidence>
<keyword evidence="2 3" id="KW-0175">Coiled coil</keyword>
<name>A0A3P7RZE9_9FIRM</name>
<feature type="coiled-coil region" evidence="3">
    <location>
        <begin position="92"/>
        <end position="216"/>
    </location>
</feature>
<dbReference type="OrthoDB" id="9791520at2"/>
<evidence type="ECO:0000256" key="4">
    <source>
        <dbReference type="SAM" id="Phobius"/>
    </source>
</evidence>
<evidence type="ECO:0000256" key="1">
    <source>
        <dbReference type="ARBA" id="ARBA00004196"/>
    </source>
</evidence>
<dbReference type="RefSeq" id="WP_125137143.1">
    <property type="nucleotide sequence ID" value="NZ_LR130778.1"/>
</dbReference>
<accession>A0A3P7RZE9</accession>
<keyword evidence="4" id="KW-1133">Transmembrane helix</keyword>
<feature type="transmembrane region" description="Helical" evidence="4">
    <location>
        <begin position="5"/>
        <end position="23"/>
    </location>
</feature>
<dbReference type="PANTHER" id="PTHR32347:SF14">
    <property type="entry name" value="EFFLUX SYSTEM COMPONENT YKNX-RELATED"/>
    <property type="match status" value="1"/>
</dbReference>
<evidence type="ECO:0008006" key="7">
    <source>
        <dbReference type="Google" id="ProtNLM"/>
    </source>
</evidence>
<sequence length="403" mass="45268">MKKKLIIAFVIFISIGSGLFYLLTMGNIGVKYNTVEVMKDEAGIYVQDVGRISSKNIRRYYGNSMDKVVEMTLKLGDHVKKGQPLIVYEADTETVDLEVQKIEKQIEALEAIYKDAKSGTDIQSINNARIEISKIESQIDIATKDKDRIETLYSEGIVPLVELEQSLENIEKLQSSLEIARNNYSRLTKGISGNIREKYEADIDALLLSIDILEKRKEDNILYADIEGIVTELGTFEGDTPSAGIMILEIQDPTEKVVLVDFMVEDAIRMRPSLEAKIEDLNLDIKIDHLKVNQIYPKAFVTLSELGVEENRQTVSVDLPTSDDTLAFGLEVETMVMIEPPREMLLIPIGAVVEKNSKQYVEVLVDGNPIEREILTGIHVEGNIEVINGLEEGDQVILNYQNE</sequence>
<dbReference type="KEGG" id="cbar:PATL70BA_2029"/>
<keyword evidence="4" id="KW-0812">Transmembrane</keyword>
<comment type="subcellular location">
    <subcellularLocation>
        <location evidence="1">Cell envelope</location>
    </subcellularLocation>
</comment>